<gene>
    <name evidence="1" type="ORF">L195_g008807</name>
</gene>
<sequence>MKLLLPSHVARNMTHMLRVRFLKNGKCHAKMLSRRFTIMWKGKMVLCSFTKASRVKGILNQATFKMGNLIAILENQIQTLENEAATHIACRKEFDTKMKLLLTSHVARNVTHMLRVRFLKNGKYHAEMLSRRFTLRGKKTDLVESMACLIYGAGCYRELPILKKFKKAMFKKYGYSSHH</sequence>
<organism evidence="1 2">
    <name type="scientific">Trifolium pratense</name>
    <name type="common">Red clover</name>
    <dbReference type="NCBI Taxonomy" id="57577"/>
    <lineage>
        <taxon>Eukaryota</taxon>
        <taxon>Viridiplantae</taxon>
        <taxon>Streptophyta</taxon>
        <taxon>Embryophyta</taxon>
        <taxon>Tracheophyta</taxon>
        <taxon>Spermatophyta</taxon>
        <taxon>Magnoliopsida</taxon>
        <taxon>eudicotyledons</taxon>
        <taxon>Gunneridae</taxon>
        <taxon>Pentapetalae</taxon>
        <taxon>rosids</taxon>
        <taxon>fabids</taxon>
        <taxon>Fabales</taxon>
        <taxon>Fabaceae</taxon>
        <taxon>Papilionoideae</taxon>
        <taxon>50 kb inversion clade</taxon>
        <taxon>NPAAA clade</taxon>
        <taxon>Hologalegina</taxon>
        <taxon>IRL clade</taxon>
        <taxon>Trifolieae</taxon>
        <taxon>Trifolium</taxon>
    </lineage>
</organism>
<reference evidence="1 2" key="2">
    <citation type="journal article" date="2017" name="Front. Plant Sci.">
        <title>Gene Classification and Mining of Molecular Markers Useful in Red Clover (Trifolium pratense) Breeding.</title>
        <authorList>
            <person name="Istvanek J."/>
            <person name="Dluhosova J."/>
            <person name="Dluhos P."/>
            <person name="Patkova L."/>
            <person name="Nedelnik J."/>
            <person name="Repkova J."/>
        </authorList>
    </citation>
    <scope>NUCLEOTIDE SEQUENCE [LARGE SCALE GENOMIC DNA]</scope>
    <source>
        <strain evidence="2">cv. Tatra</strain>
        <tissue evidence="1">Young leaves</tissue>
    </source>
</reference>
<evidence type="ECO:0000313" key="2">
    <source>
        <dbReference type="Proteomes" id="UP000236291"/>
    </source>
</evidence>
<accession>A0A2K3PA71</accession>
<comment type="caution">
    <text evidence="1">The sequence shown here is derived from an EMBL/GenBank/DDBJ whole genome shotgun (WGS) entry which is preliminary data.</text>
</comment>
<name>A0A2K3PA71_TRIPR</name>
<dbReference type="AlphaFoldDB" id="A0A2K3PA71"/>
<dbReference type="Proteomes" id="UP000236291">
    <property type="component" value="Unassembled WGS sequence"/>
</dbReference>
<protein>
    <submittedName>
        <fullName evidence="1">Uncharacterized protein</fullName>
    </submittedName>
</protein>
<proteinExistence type="predicted"/>
<reference evidence="1 2" key="1">
    <citation type="journal article" date="2014" name="Am. J. Bot.">
        <title>Genome assembly and annotation for red clover (Trifolium pratense; Fabaceae).</title>
        <authorList>
            <person name="Istvanek J."/>
            <person name="Jaros M."/>
            <person name="Krenek A."/>
            <person name="Repkova J."/>
        </authorList>
    </citation>
    <scope>NUCLEOTIDE SEQUENCE [LARGE SCALE GENOMIC DNA]</scope>
    <source>
        <strain evidence="2">cv. Tatra</strain>
        <tissue evidence="1">Young leaves</tissue>
    </source>
</reference>
<dbReference type="EMBL" id="ASHM01005098">
    <property type="protein sequence ID" value="PNY12182.1"/>
    <property type="molecule type" value="Genomic_DNA"/>
</dbReference>
<evidence type="ECO:0000313" key="1">
    <source>
        <dbReference type="EMBL" id="PNY12182.1"/>
    </source>
</evidence>